<dbReference type="EMBL" id="SIDB01000001">
    <property type="protein sequence ID" value="KAI3439050.1"/>
    <property type="molecule type" value="Genomic_DNA"/>
</dbReference>
<reference evidence="4" key="2">
    <citation type="submission" date="2020-11" db="EMBL/GenBank/DDBJ databases">
        <authorList>
            <person name="Cecchin M."/>
            <person name="Marcolungo L."/>
            <person name="Rossato M."/>
            <person name="Girolomoni L."/>
            <person name="Cosentino E."/>
            <person name="Cuine S."/>
            <person name="Li-Beisson Y."/>
            <person name="Delledonne M."/>
            <person name="Ballottari M."/>
        </authorList>
    </citation>
    <scope>NUCLEOTIDE SEQUENCE</scope>
    <source>
        <strain evidence="4">211/11P</strain>
        <tissue evidence="4">Whole cell</tissue>
    </source>
</reference>
<gene>
    <name evidence="4" type="ORF">D9Q98_001460</name>
</gene>
<feature type="transmembrane region" description="Helical" evidence="2">
    <location>
        <begin position="163"/>
        <end position="191"/>
    </location>
</feature>
<evidence type="ECO:0000256" key="2">
    <source>
        <dbReference type="SAM" id="Phobius"/>
    </source>
</evidence>
<evidence type="ECO:0000259" key="3">
    <source>
        <dbReference type="Pfam" id="PF09335"/>
    </source>
</evidence>
<evidence type="ECO:0000313" key="5">
    <source>
        <dbReference type="Proteomes" id="UP001055712"/>
    </source>
</evidence>
<evidence type="ECO:0000256" key="1">
    <source>
        <dbReference type="SAM" id="MobiDB-lite"/>
    </source>
</evidence>
<feature type="transmembrane region" description="Helical" evidence="2">
    <location>
        <begin position="252"/>
        <end position="273"/>
    </location>
</feature>
<feature type="compositionally biased region" description="Polar residues" evidence="1">
    <location>
        <begin position="1"/>
        <end position="17"/>
    </location>
</feature>
<dbReference type="Proteomes" id="UP001055712">
    <property type="component" value="Unassembled WGS sequence"/>
</dbReference>
<feature type="transmembrane region" description="Helical" evidence="2">
    <location>
        <begin position="96"/>
        <end position="116"/>
    </location>
</feature>
<dbReference type="InterPro" id="IPR053240">
    <property type="entry name" value="VTT_domain"/>
</dbReference>
<comment type="caution">
    <text evidence="4">The sequence shown here is derived from an EMBL/GenBank/DDBJ whole genome shotgun (WGS) entry which is preliminary data.</text>
</comment>
<dbReference type="AlphaFoldDB" id="A0A9D4U0V2"/>
<keyword evidence="2" id="KW-0812">Transmembrane</keyword>
<accession>A0A9D4U0V2</accession>
<feature type="domain" description="VTT" evidence="3">
    <location>
        <begin position="154"/>
        <end position="271"/>
    </location>
</feature>
<feature type="transmembrane region" description="Helical" evidence="2">
    <location>
        <begin position="288"/>
        <end position="307"/>
    </location>
</feature>
<dbReference type="InterPro" id="IPR032816">
    <property type="entry name" value="VTT_dom"/>
</dbReference>
<keyword evidence="2" id="KW-0472">Membrane</keyword>
<protein>
    <recommendedName>
        <fullName evidence="3">VTT domain-containing protein</fullName>
    </recommendedName>
</protein>
<dbReference type="PANTHER" id="PTHR46826">
    <property type="match status" value="1"/>
</dbReference>
<feature type="transmembrane region" description="Helical" evidence="2">
    <location>
        <begin position="137"/>
        <end position="157"/>
    </location>
</feature>
<feature type="region of interest" description="Disordered" evidence="1">
    <location>
        <begin position="1"/>
        <end position="66"/>
    </location>
</feature>
<organism evidence="4 5">
    <name type="scientific">Chlorella vulgaris</name>
    <name type="common">Green alga</name>
    <dbReference type="NCBI Taxonomy" id="3077"/>
    <lineage>
        <taxon>Eukaryota</taxon>
        <taxon>Viridiplantae</taxon>
        <taxon>Chlorophyta</taxon>
        <taxon>core chlorophytes</taxon>
        <taxon>Trebouxiophyceae</taxon>
        <taxon>Chlorellales</taxon>
        <taxon>Chlorellaceae</taxon>
        <taxon>Chlorella clade</taxon>
        <taxon>Chlorella</taxon>
    </lineage>
</organism>
<dbReference type="OrthoDB" id="166803at2759"/>
<keyword evidence="5" id="KW-1185">Reference proteome</keyword>
<keyword evidence="2" id="KW-1133">Transmembrane helix</keyword>
<name>A0A9D4U0V2_CHLVU</name>
<feature type="compositionally biased region" description="Basic and acidic residues" evidence="1">
    <location>
        <begin position="56"/>
        <end position="66"/>
    </location>
</feature>
<proteinExistence type="predicted"/>
<evidence type="ECO:0000313" key="4">
    <source>
        <dbReference type="EMBL" id="KAI3439050.1"/>
    </source>
</evidence>
<dbReference type="Pfam" id="PF09335">
    <property type="entry name" value="VTT_dom"/>
    <property type="match status" value="1"/>
</dbReference>
<sequence>MASLSAQRAFSLSQASKTARPPSSIALRPQRRGCARGTRPAAVRAAPEHPPAPEKSSGRPHDRPHADAHLVSIDTTDTVEATDEAKSPISGLNAKVLASLGVVAGVALLAGGSVVLKEPLRAFIEFFVTAVDDWGPLGYVAFIGAYACLEVLAVPALPLTMTAGAIFGIPAGTACVSCGATIAATVAFLLARYVARDRVVKYASSNPTFARIDRAIGAEGFKVVALLRLSPLLPLAASNYLYGLTSVSLTEYVLGSWVGMLPGTAVIVATGTYGKQLLLDGGGGVDGFAWWQVAGGVGFTALAIAYIGRLATKALADAEAAEEAEAEAAKQHPQNPK</sequence>
<reference evidence="4" key="1">
    <citation type="journal article" date="2019" name="Plant J.">
        <title>Chlorella vulgaris genome assembly and annotation reveals the molecular basis for metabolic acclimation to high light conditions.</title>
        <authorList>
            <person name="Cecchin M."/>
            <person name="Marcolungo L."/>
            <person name="Rossato M."/>
            <person name="Girolomoni L."/>
            <person name="Cosentino E."/>
            <person name="Cuine S."/>
            <person name="Li-Beisson Y."/>
            <person name="Delledonne M."/>
            <person name="Ballottari M."/>
        </authorList>
    </citation>
    <scope>NUCLEOTIDE SEQUENCE</scope>
    <source>
        <strain evidence="4">211/11P</strain>
    </source>
</reference>
<dbReference type="PANTHER" id="PTHR46826:SF1">
    <property type="entry name" value="TVP38_TMEM64 FAMILY MEMBRANE PROTEIN YDJX"/>
    <property type="match status" value="1"/>
</dbReference>